<evidence type="ECO:0000256" key="5">
    <source>
        <dbReference type="ARBA" id="ARBA00022989"/>
    </source>
</evidence>
<dbReference type="Pfam" id="PF02683">
    <property type="entry name" value="DsbD_TM"/>
    <property type="match status" value="1"/>
</dbReference>
<keyword evidence="10" id="KW-1185">Reference proteome</keyword>
<comment type="similarity">
    <text evidence="2">Belongs to the DsbD family.</text>
</comment>
<proteinExistence type="inferred from homology"/>
<dbReference type="Proteomes" id="UP000198525">
    <property type="component" value="Unassembled WGS sequence"/>
</dbReference>
<dbReference type="AlphaFoldDB" id="A0A1G8V3E5"/>
<dbReference type="InterPro" id="IPR051790">
    <property type="entry name" value="Cytochrome_c-biogenesis_DsbD"/>
</dbReference>
<protein>
    <submittedName>
        <fullName evidence="9">Cytochrome c-type biogenesis protein</fullName>
    </submittedName>
</protein>
<dbReference type="RefSeq" id="WP_089685297.1">
    <property type="nucleotide sequence ID" value="NZ_FNES01000006.1"/>
</dbReference>
<keyword evidence="3 7" id="KW-0812">Transmembrane</keyword>
<dbReference type="GO" id="GO:0017004">
    <property type="term" value="P:cytochrome complex assembly"/>
    <property type="evidence" value="ECO:0007669"/>
    <property type="project" value="UniProtKB-KW"/>
</dbReference>
<reference evidence="9 10" key="1">
    <citation type="submission" date="2016-10" db="EMBL/GenBank/DDBJ databases">
        <authorList>
            <person name="de Groot N.N."/>
        </authorList>
    </citation>
    <scope>NUCLEOTIDE SEQUENCE [LARGE SCALE GENOMIC DNA]</scope>
    <source>
        <strain evidence="9 10">CGMCC 1.6133</strain>
    </source>
</reference>
<name>A0A1G8V3E5_9GAMM</name>
<feature type="transmembrane region" description="Helical" evidence="7">
    <location>
        <begin position="88"/>
        <end position="109"/>
    </location>
</feature>
<feature type="transmembrane region" description="Helical" evidence="7">
    <location>
        <begin position="130"/>
        <end position="153"/>
    </location>
</feature>
<feature type="transmembrane region" description="Helical" evidence="7">
    <location>
        <begin position="165"/>
        <end position="188"/>
    </location>
</feature>
<sequence>MESLSSIGLLGAFAGGLVSFFSPCTLPLLPAYLSVVTGGSAGKKDKRLEALILSSFFILGFTMVFIMLGLGASSIGQLLRGYRNEFNWITGGVVILLGVFMTGILRLPLLQRTLQFSPNVQGGSPLSATIFGVSFAIGWTPCIGPILGAILMATGSAVSAQAGMVYLTSYSLGLALPFLASTIFLNVMTQNSRKLGRWSAYTRPVAGTIVIVMGIAIATGTMTQLSSFMLGLFPSLATLG</sequence>
<evidence type="ECO:0000256" key="1">
    <source>
        <dbReference type="ARBA" id="ARBA00004141"/>
    </source>
</evidence>
<dbReference type="InterPro" id="IPR003834">
    <property type="entry name" value="Cyt_c_assmbl_TM_dom"/>
</dbReference>
<comment type="subcellular location">
    <subcellularLocation>
        <location evidence="1">Membrane</location>
        <topology evidence="1">Multi-pass membrane protein</topology>
    </subcellularLocation>
</comment>
<gene>
    <name evidence="9" type="ORF">SAMN04487954_10673</name>
</gene>
<organism evidence="9 10">
    <name type="scientific">Billgrantia gudaonensis</name>
    <dbReference type="NCBI Taxonomy" id="376427"/>
    <lineage>
        <taxon>Bacteria</taxon>
        <taxon>Pseudomonadati</taxon>
        <taxon>Pseudomonadota</taxon>
        <taxon>Gammaproteobacteria</taxon>
        <taxon>Oceanospirillales</taxon>
        <taxon>Halomonadaceae</taxon>
        <taxon>Billgrantia</taxon>
    </lineage>
</organism>
<evidence type="ECO:0000256" key="7">
    <source>
        <dbReference type="SAM" id="Phobius"/>
    </source>
</evidence>
<evidence type="ECO:0000259" key="8">
    <source>
        <dbReference type="Pfam" id="PF02683"/>
    </source>
</evidence>
<evidence type="ECO:0000256" key="3">
    <source>
        <dbReference type="ARBA" id="ARBA00022692"/>
    </source>
</evidence>
<keyword evidence="5 7" id="KW-1133">Transmembrane helix</keyword>
<dbReference type="OrthoDB" id="9811352at2"/>
<dbReference type="PANTHER" id="PTHR31272">
    <property type="entry name" value="CYTOCHROME C-TYPE BIOGENESIS PROTEIN HI_1454-RELATED"/>
    <property type="match status" value="1"/>
</dbReference>
<evidence type="ECO:0000313" key="9">
    <source>
        <dbReference type="EMBL" id="SDJ60602.1"/>
    </source>
</evidence>
<evidence type="ECO:0000256" key="4">
    <source>
        <dbReference type="ARBA" id="ARBA00022748"/>
    </source>
</evidence>
<dbReference type="GO" id="GO:0016020">
    <property type="term" value="C:membrane"/>
    <property type="evidence" value="ECO:0007669"/>
    <property type="project" value="UniProtKB-SubCell"/>
</dbReference>
<accession>A0A1G8V3E5</accession>
<evidence type="ECO:0000256" key="6">
    <source>
        <dbReference type="ARBA" id="ARBA00023136"/>
    </source>
</evidence>
<feature type="transmembrane region" description="Helical" evidence="7">
    <location>
        <begin position="50"/>
        <end position="76"/>
    </location>
</feature>
<evidence type="ECO:0000313" key="10">
    <source>
        <dbReference type="Proteomes" id="UP000198525"/>
    </source>
</evidence>
<keyword evidence="6 7" id="KW-0472">Membrane</keyword>
<feature type="transmembrane region" description="Helical" evidence="7">
    <location>
        <begin position="209"/>
        <end position="233"/>
    </location>
</feature>
<feature type="domain" description="Cytochrome C biogenesis protein transmembrane" evidence="8">
    <location>
        <begin position="10"/>
        <end position="218"/>
    </location>
</feature>
<dbReference type="STRING" id="376427.SAMN04487954_10673"/>
<dbReference type="PANTHER" id="PTHR31272:SF4">
    <property type="entry name" value="CYTOCHROME C-TYPE BIOGENESIS PROTEIN HI_1454-RELATED"/>
    <property type="match status" value="1"/>
</dbReference>
<feature type="transmembrane region" description="Helical" evidence="7">
    <location>
        <begin position="6"/>
        <end position="29"/>
    </location>
</feature>
<dbReference type="EMBL" id="FNES01000006">
    <property type="protein sequence ID" value="SDJ60602.1"/>
    <property type="molecule type" value="Genomic_DNA"/>
</dbReference>
<evidence type="ECO:0000256" key="2">
    <source>
        <dbReference type="ARBA" id="ARBA00006143"/>
    </source>
</evidence>
<keyword evidence="4" id="KW-0201">Cytochrome c-type biogenesis</keyword>